<dbReference type="GO" id="GO:0046872">
    <property type="term" value="F:metal ion binding"/>
    <property type="evidence" value="ECO:0007669"/>
    <property type="project" value="InterPro"/>
</dbReference>
<dbReference type="CDD" id="cd07714">
    <property type="entry name" value="RNaseJ_MBL-fold"/>
    <property type="match status" value="1"/>
</dbReference>
<dbReference type="PANTHER" id="PTHR43694:SF1">
    <property type="entry name" value="RIBONUCLEASE J"/>
    <property type="match status" value="1"/>
</dbReference>
<gene>
    <name evidence="7" type="ORF">A2541_00480</name>
</gene>
<feature type="domain" description="Metallo-beta-lactamase" evidence="6">
    <location>
        <begin position="95"/>
        <end position="272"/>
    </location>
</feature>
<keyword evidence="3" id="KW-0269">Exonuclease</keyword>
<dbReference type="Pfam" id="PF00753">
    <property type="entry name" value="Lactamase_B"/>
    <property type="match status" value="1"/>
</dbReference>
<dbReference type="InterPro" id="IPR041636">
    <property type="entry name" value="RNase_J_C"/>
</dbReference>
<evidence type="ECO:0000256" key="2">
    <source>
        <dbReference type="ARBA" id="ARBA00022722"/>
    </source>
</evidence>
<dbReference type="InterPro" id="IPR036866">
    <property type="entry name" value="RibonucZ/Hydroxyglut_hydro"/>
</dbReference>
<dbReference type="SMART" id="SM00849">
    <property type="entry name" value="Lactamase_B"/>
    <property type="match status" value="1"/>
</dbReference>
<dbReference type="InterPro" id="IPR055132">
    <property type="entry name" value="RNase_J_b_CASP"/>
</dbReference>
<comment type="caution">
    <text evidence="7">The sequence shown here is derived from an EMBL/GenBank/DDBJ whole genome shotgun (WGS) entry which is preliminary data.</text>
</comment>
<keyword evidence="4" id="KW-0694">RNA-binding</keyword>
<dbReference type="Gene3D" id="3.60.15.10">
    <property type="entry name" value="Ribonuclease Z/Hydroxyacylglutathione hydrolase-like"/>
    <property type="match status" value="1"/>
</dbReference>
<dbReference type="SUPFAM" id="SSF56281">
    <property type="entry name" value="Metallo-hydrolase/oxidoreductase"/>
    <property type="match status" value="1"/>
</dbReference>
<dbReference type="GO" id="GO:0003723">
    <property type="term" value="F:RNA binding"/>
    <property type="evidence" value="ECO:0007669"/>
    <property type="project" value="UniProtKB-KW"/>
</dbReference>
<dbReference type="AlphaFoldDB" id="A0A1G2PCF3"/>
<sequence length="634" mass="71176">MIINNNNTPNNNVRRRSAPFHADSSLLKQTPKSHTGHLSSMPGLQHNAKRTLKNTRRGPAPKRHNTNPHKKEDVIPLLKDKTIRIVTLGGVEEVGKNMMAVEYKNDIIVIDAGIQFKTEETPGIDYLLPNTKYLEERKGKIRALVITHGHLDHIGGIPYLIEKLGNPPIYTCEFGAFLIKKRQTEFPHLPELNIKVVDKEASFLPITPDLKIKFFGLTHSIPDSTGVIIETPLGDIVNTGDVRVENENGVVSPKEFEQYKIFKDRKVLLLTMDSTGIEKPGWTISENQVIKTIDKIASEVTGRIIIATFASQVERIIHFINMAKKYGKKLVIEGRSMKNNVEVIKFLKLADAEHIIDVEDIADYPPHKLMILATGAQGEEFAALMRMANNSHKQIKLNRTDTIILSSSVIPGNERAITGLKDNLYRHDSKIITYYDTDVHAGGHGKREELAWIQKQIPYKFFMPVHGHHFMLKMNAELAITLGAPRENTVVPDNGSIIEIRDGEKIQVLKEKAPSGLVMVDGFSIGDAQEVVIRDRQMLAQDGMFVIIASINTTTCKLKKSPDIISRGFVYLRESQELLTETRFIIKKTIEQSASGMKPIDFDYVKNNVADAVSKYLFQKTAKRPMVIPVIIGV</sequence>
<evidence type="ECO:0000313" key="8">
    <source>
        <dbReference type="Proteomes" id="UP000176965"/>
    </source>
</evidence>
<dbReference type="Gene3D" id="3.10.20.580">
    <property type="match status" value="1"/>
</dbReference>
<dbReference type="PANTHER" id="PTHR43694">
    <property type="entry name" value="RIBONUCLEASE J"/>
    <property type="match status" value="1"/>
</dbReference>
<dbReference type="Proteomes" id="UP000176965">
    <property type="component" value="Unassembled WGS sequence"/>
</dbReference>
<accession>A0A1G2PCF3</accession>
<feature type="compositionally biased region" description="Polar residues" evidence="5">
    <location>
        <begin position="27"/>
        <end position="38"/>
    </location>
</feature>
<feature type="region of interest" description="Disordered" evidence="5">
    <location>
        <begin position="27"/>
        <end position="73"/>
    </location>
</feature>
<feature type="compositionally biased region" description="Basic residues" evidence="5">
    <location>
        <begin position="47"/>
        <end position="68"/>
    </location>
</feature>
<organism evidence="7 8">
    <name type="scientific">Candidatus Taylorbacteria bacterium RIFOXYD2_FULL_36_9</name>
    <dbReference type="NCBI Taxonomy" id="1802338"/>
    <lineage>
        <taxon>Bacteria</taxon>
        <taxon>Candidatus Tayloriibacteriota</taxon>
    </lineage>
</organism>
<evidence type="ECO:0000256" key="5">
    <source>
        <dbReference type="SAM" id="MobiDB-lite"/>
    </source>
</evidence>
<dbReference type="NCBIfam" id="TIGR00649">
    <property type="entry name" value="MG423"/>
    <property type="match status" value="1"/>
</dbReference>
<dbReference type="InterPro" id="IPR004613">
    <property type="entry name" value="RNase_J"/>
</dbReference>
<dbReference type="STRING" id="1802338.A2541_00480"/>
<keyword evidence="1" id="KW-0963">Cytoplasm</keyword>
<evidence type="ECO:0000259" key="6">
    <source>
        <dbReference type="SMART" id="SM00849"/>
    </source>
</evidence>
<dbReference type="EMBL" id="MHSQ01000038">
    <property type="protein sequence ID" value="OHA46004.1"/>
    <property type="molecule type" value="Genomic_DNA"/>
</dbReference>
<dbReference type="InterPro" id="IPR042173">
    <property type="entry name" value="RNase_J_2"/>
</dbReference>
<keyword evidence="2" id="KW-0540">Nuclease</keyword>
<dbReference type="GO" id="GO:0004527">
    <property type="term" value="F:exonuclease activity"/>
    <property type="evidence" value="ECO:0007669"/>
    <property type="project" value="UniProtKB-KW"/>
</dbReference>
<proteinExistence type="predicted"/>
<name>A0A1G2PCF3_9BACT</name>
<dbReference type="Pfam" id="PF17770">
    <property type="entry name" value="RNase_J_C"/>
    <property type="match status" value="1"/>
</dbReference>
<dbReference type="Gene3D" id="3.40.50.10710">
    <property type="entry name" value="Metallo-hydrolase/oxidoreductase"/>
    <property type="match status" value="1"/>
</dbReference>
<evidence type="ECO:0000256" key="3">
    <source>
        <dbReference type="ARBA" id="ARBA00022839"/>
    </source>
</evidence>
<protein>
    <recommendedName>
        <fullName evidence="6">Metallo-beta-lactamase domain-containing protein</fullName>
    </recommendedName>
</protein>
<evidence type="ECO:0000256" key="1">
    <source>
        <dbReference type="ARBA" id="ARBA00022490"/>
    </source>
</evidence>
<reference evidence="7 8" key="1">
    <citation type="journal article" date="2016" name="Nat. Commun.">
        <title>Thousands of microbial genomes shed light on interconnected biogeochemical processes in an aquifer system.</title>
        <authorList>
            <person name="Anantharaman K."/>
            <person name="Brown C.T."/>
            <person name="Hug L.A."/>
            <person name="Sharon I."/>
            <person name="Castelle C.J."/>
            <person name="Probst A.J."/>
            <person name="Thomas B.C."/>
            <person name="Singh A."/>
            <person name="Wilkins M.J."/>
            <person name="Karaoz U."/>
            <person name="Brodie E.L."/>
            <person name="Williams K.H."/>
            <person name="Hubbard S.S."/>
            <person name="Banfield J.F."/>
        </authorList>
    </citation>
    <scope>NUCLEOTIDE SEQUENCE [LARGE SCALE GENOMIC DNA]</scope>
</reference>
<dbReference type="InterPro" id="IPR001279">
    <property type="entry name" value="Metallo-B-lactamas"/>
</dbReference>
<evidence type="ECO:0000313" key="7">
    <source>
        <dbReference type="EMBL" id="OHA46004.1"/>
    </source>
</evidence>
<dbReference type="Pfam" id="PF22505">
    <property type="entry name" value="RNase_J_b_CASP"/>
    <property type="match status" value="1"/>
</dbReference>
<keyword evidence="3" id="KW-0378">Hydrolase</keyword>
<evidence type="ECO:0000256" key="4">
    <source>
        <dbReference type="ARBA" id="ARBA00022884"/>
    </source>
</evidence>